<feature type="compositionally biased region" description="Polar residues" evidence="1">
    <location>
        <begin position="1"/>
        <end position="11"/>
    </location>
</feature>
<dbReference type="Proteomes" id="UP000050867">
    <property type="component" value="Unassembled WGS sequence"/>
</dbReference>
<feature type="domain" description="DUF5107" evidence="2">
    <location>
        <begin position="56"/>
        <end position="333"/>
    </location>
</feature>
<comment type="caution">
    <text evidence="3">The sequence shown here is derived from an EMBL/GenBank/DDBJ whole genome shotgun (WGS) entry which is preliminary data.</text>
</comment>
<evidence type="ECO:0000313" key="4">
    <source>
        <dbReference type="Proteomes" id="UP000050867"/>
    </source>
</evidence>
<reference evidence="3 4" key="1">
    <citation type="submission" date="2015-10" db="EMBL/GenBank/DDBJ databases">
        <title>Draft genome sequence of pyrrolomycin-producing Streptomyces vitaminophilus.</title>
        <authorList>
            <person name="Graham D.E."/>
            <person name="Mahan K.M."/>
            <person name="Klingeman D.M."/>
            <person name="Hettich R.L."/>
            <person name="Parry R.J."/>
        </authorList>
    </citation>
    <scope>NUCLEOTIDE SEQUENCE [LARGE SCALE GENOMIC DNA]</scope>
    <source>
        <strain evidence="3 4">ATCC 31673</strain>
    </source>
</reference>
<dbReference type="eggNOG" id="COG0457">
    <property type="taxonomic scope" value="Bacteria"/>
</dbReference>
<dbReference type="AlphaFoldDB" id="A0A0T6LZG5"/>
<sequence>MGTTVRSTTITVPGVGLGPENPLPELRGPHEAHRVDSDETLPRDMARQIGLAPLTSVLPCRIVDGYRRDRVPRRLPALVLENDRLRATVLPTLGGRLFSLFHKPTDRELLYRNPVLQPANFALNGAWFSGGVEWNIGATGHGTLSVAPLHAARLPAPDGGEMLRLWEWERLRDLPFQVDLWLPADSDFLHVGVRIRNPHHHDTATYWWSNTAVPQDQGTRVLVPADSAWHFGYQRSLRRIPVPRWEGVDRSYPSRVEHAADYFYDVPEAGRRWIAAVDDRGHGLVQTSTDVLRGRKLFHWGTGTGGRRWQEWLTEPGTGGYLEIQAGLSRTQLEHVPLEAGAEVSWLEAYGPVRADPGLAHSADWREATEEVAERLEAALPREAVDAAYASWRPHADAPPKDVLAVGSGWGGLEVAWGRYDLPGTPFGTAELGAATIGAAQQPWHDLLAVGGMREARTEDPPGPSLVGRHWRDMLETAAPTWLTEYHLGVAAWHAGDRAQAVRAWERSMDRGRSPWALRCLAQADLAEGETSRGADRLLEAVDLVDRITYHAPVGTEPAAALAALSREAVEALLDVGRWQDARRVLDQLPVAVRRQGRFRLLRARTLLAAGEAEAAKEVFDSGFEVTDLAEGEETLGDTWYAIAELLVAGAGEPVTDEVRARARAEYPLPHHYDFRMRPQAPFGSLEP</sequence>
<dbReference type="Pfam" id="PF17128">
    <property type="entry name" value="DUF5107"/>
    <property type="match status" value="1"/>
</dbReference>
<accession>A0A0T6LZG5</accession>
<organism evidence="3 4">
    <name type="scientific">Wenjunlia vitaminophila</name>
    <name type="common">Streptomyces vitaminophilus</name>
    <dbReference type="NCBI Taxonomy" id="76728"/>
    <lineage>
        <taxon>Bacteria</taxon>
        <taxon>Bacillati</taxon>
        <taxon>Actinomycetota</taxon>
        <taxon>Actinomycetes</taxon>
        <taxon>Kitasatosporales</taxon>
        <taxon>Streptomycetaceae</taxon>
        <taxon>Wenjunlia</taxon>
    </lineage>
</organism>
<dbReference type="Gene3D" id="1.25.40.10">
    <property type="entry name" value="Tetratricopeptide repeat domain"/>
    <property type="match status" value="1"/>
</dbReference>
<dbReference type="OrthoDB" id="174931at2"/>
<dbReference type="InterPro" id="IPR011990">
    <property type="entry name" value="TPR-like_helical_dom_sf"/>
</dbReference>
<dbReference type="RefSeq" id="WP_026220071.1">
    <property type="nucleotide sequence ID" value="NZ_LLZU01000001.1"/>
</dbReference>
<evidence type="ECO:0000259" key="2">
    <source>
        <dbReference type="Pfam" id="PF17128"/>
    </source>
</evidence>
<proteinExistence type="predicted"/>
<gene>
    <name evidence="3" type="ORF">AQ490_00185</name>
</gene>
<protein>
    <recommendedName>
        <fullName evidence="2">DUF5107 domain-containing protein</fullName>
    </recommendedName>
</protein>
<feature type="region of interest" description="Disordered" evidence="1">
    <location>
        <begin position="1"/>
        <end position="30"/>
    </location>
</feature>
<keyword evidence="4" id="KW-1185">Reference proteome</keyword>
<dbReference type="EMBL" id="LLZU01000001">
    <property type="protein sequence ID" value="KRV51502.1"/>
    <property type="molecule type" value="Genomic_DNA"/>
</dbReference>
<evidence type="ECO:0000313" key="3">
    <source>
        <dbReference type="EMBL" id="KRV51502.1"/>
    </source>
</evidence>
<name>A0A0T6LZG5_WENVI</name>
<dbReference type="InterPro" id="IPR033396">
    <property type="entry name" value="DUF5107"/>
</dbReference>
<evidence type="ECO:0000256" key="1">
    <source>
        <dbReference type="SAM" id="MobiDB-lite"/>
    </source>
</evidence>
<dbReference type="STRING" id="76728.AQ490_00185"/>